<comment type="caution">
    <text evidence="1">The sequence shown here is derived from an EMBL/GenBank/DDBJ whole genome shotgun (WGS) entry which is preliminary data.</text>
</comment>
<evidence type="ECO:0008006" key="3">
    <source>
        <dbReference type="Google" id="ProtNLM"/>
    </source>
</evidence>
<reference evidence="1 2" key="1">
    <citation type="journal article" date="2016" name="Nat. Commun.">
        <title>Thousands of microbial genomes shed light on interconnected biogeochemical processes in an aquifer system.</title>
        <authorList>
            <person name="Anantharaman K."/>
            <person name="Brown C.T."/>
            <person name="Hug L.A."/>
            <person name="Sharon I."/>
            <person name="Castelle C.J."/>
            <person name="Probst A.J."/>
            <person name="Thomas B.C."/>
            <person name="Singh A."/>
            <person name="Wilkins M.J."/>
            <person name="Karaoz U."/>
            <person name="Brodie E.L."/>
            <person name="Williams K.H."/>
            <person name="Hubbard S.S."/>
            <person name="Banfield J.F."/>
        </authorList>
    </citation>
    <scope>NUCLEOTIDE SEQUENCE [LARGE SCALE GENOMIC DNA]</scope>
</reference>
<gene>
    <name evidence="1" type="ORF">A2647_02430</name>
</gene>
<dbReference type="EMBL" id="MFTP01000013">
    <property type="protein sequence ID" value="OGI65720.1"/>
    <property type="molecule type" value="Genomic_DNA"/>
</dbReference>
<dbReference type="Proteomes" id="UP000177370">
    <property type="component" value="Unassembled WGS sequence"/>
</dbReference>
<dbReference type="AlphaFoldDB" id="A0A1F6V7N6"/>
<sequence>MIFVSKIPNYDKEFKKKIKNNLNEVVSLLTKDEKGMLEKVATFSSRFDFKTKNVKFKIKKDKMFRAHFAKDPGKQNLYQNLAAQYIKNVKGVKNFVSLGNNAKVISSGAVMSRVQFRQMGGVDEAKTLDFEWDYKGCHFFASHKYTKSEEGGGAQGNQYKDVQMFIRQSLPSTLKNTYFLAICDGNFYNGRDTIGNTSRLERLKNMSNNRNVFAMRLNELEGWLKEKFKD</sequence>
<evidence type="ECO:0000313" key="2">
    <source>
        <dbReference type="Proteomes" id="UP000177370"/>
    </source>
</evidence>
<accession>A0A1F6V7N6</accession>
<organism evidence="1 2">
    <name type="scientific">Candidatus Nomurabacteria bacterium RIFCSPHIGHO2_01_FULL_40_24b</name>
    <dbReference type="NCBI Taxonomy" id="1801739"/>
    <lineage>
        <taxon>Bacteria</taxon>
        <taxon>Candidatus Nomuraibacteriota</taxon>
    </lineage>
</organism>
<proteinExistence type="predicted"/>
<name>A0A1F6V7N6_9BACT</name>
<protein>
    <recommendedName>
        <fullName evidence="3">Restriction endonuclease</fullName>
    </recommendedName>
</protein>
<evidence type="ECO:0000313" key="1">
    <source>
        <dbReference type="EMBL" id="OGI65720.1"/>
    </source>
</evidence>